<organism evidence="2">
    <name type="scientific">Arundo donax</name>
    <name type="common">Giant reed</name>
    <name type="synonym">Donax arundinaceus</name>
    <dbReference type="NCBI Taxonomy" id="35708"/>
    <lineage>
        <taxon>Eukaryota</taxon>
        <taxon>Viridiplantae</taxon>
        <taxon>Streptophyta</taxon>
        <taxon>Embryophyta</taxon>
        <taxon>Tracheophyta</taxon>
        <taxon>Spermatophyta</taxon>
        <taxon>Magnoliopsida</taxon>
        <taxon>Liliopsida</taxon>
        <taxon>Poales</taxon>
        <taxon>Poaceae</taxon>
        <taxon>PACMAD clade</taxon>
        <taxon>Arundinoideae</taxon>
        <taxon>Arundineae</taxon>
        <taxon>Arundo</taxon>
    </lineage>
</organism>
<feature type="compositionally biased region" description="Basic residues" evidence="1">
    <location>
        <begin position="61"/>
        <end position="70"/>
    </location>
</feature>
<name>A0A0A9A1X6_ARUDO</name>
<proteinExistence type="predicted"/>
<dbReference type="AlphaFoldDB" id="A0A0A9A1X6"/>
<sequence>MAPISNQNSIQMINGVVDLFFPQNQDLGGFNLQVLQESRPNRHRIHDTSQENPQEMERKGGGRARRGSPS</sequence>
<reference evidence="2" key="2">
    <citation type="journal article" date="2015" name="Data Brief">
        <title>Shoot transcriptome of the giant reed, Arundo donax.</title>
        <authorList>
            <person name="Barrero R.A."/>
            <person name="Guerrero F.D."/>
            <person name="Moolhuijzen P."/>
            <person name="Goolsby J.A."/>
            <person name="Tidwell J."/>
            <person name="Bellgard S.E."/>
            <person name="Bellgard M.I."/>
        </authorList>
    </citation>
    <scope>NUCLEOTIDE SEQUENCE</scope>
    <source>
        <tissue evidence="2">Shoot tissue taken approximately 20 cm above the soil surface</tissue>
    </source>
</reference>
<reference evidence="2" key="1">
    <citation type="submission" date="2014-09" db="EMBL/GenBank/DDBJ databases">
        <authorList>
            <person name="Magalhaes I.L.F."/>
            <person name="Oliveira U."/>
            <person name="Santos F.R."/>
            <person name="Vidigal T.H.D.A."/>
            <person name="Brescovit A.D."/>
            <person name="Santos A.J."/>
        </authorList>
    </citation>
    <scope>NUCLEOTIDE SEQUENCE</scope>
    <source>
        <tissue evidence="2">Shoot tissue taken approximately 20 cm above the soil surface</tissue>
    </source>
</reference>
<feature type="region of interest" description="Disordered" evidence="1">
    <location>
        <begin position="38"/>
        <end position="70"/>
    </location>
</feature>
<evidence type="ECO:0000313" key="2">
    <source>
        <dbReference type="EMBL" id="JAD43968.1"/>
    </source>
</evidence>
<evidence type="ECO:0000256" key="1">
    <source>
        <dbReference type="SAM" id="MobiDB-lite"/>
    </source>
</evidence>
<dbReference type="EMBL" id="GBRH01253927">
    <property type="protein sequence ID" value="JAD43968.1"/>
    <property type="molecule type" value="Transcribed_RNA"/>
</dbReference>
<protein>
    <submittedName>
        <fullName evidence="2">Uncharacterized protein</fullName>
    </submittedName>
</protein>
<accession>A0A0A9A1X6</accession>